<keyword evidence="3" id="KW-1185">Reference proteome</keyword>
<organism evidence="2 3">
    <name type="scientific">Pseudonocardia humida</name>
    <dbReference type="NCBI Taxonomy" id="2800819"/>
    <lineage>
        <taxon>Bacteria</taxon>
        <taxon>Bacillati</taxon>
        <taxon>Actinomycetota</taxon>
        <taxon>Actinomycetes</taxon>
        <taxon>Pseudonocardiales</taxon>
        <taxon>Pseudonocardiaceae</taxon>
        <taxon>Pseudonocardia</taxon>
    </lineage>
</organism>
<protein>
    <submittedName>
        <fullName evidence="2">Transposase</fullName>
    </submittedName>
</protein>
<feature type="domain" description="Transposase IS701-like DDE" evidence="1">
    <location>
        <begin position="2"/>
        <end position="98"/>
    </location>
</feature>
<sequence length="98" mass="11081">MFLPESWDDTRLDETADPALAEQVRQRRARAGIDDQVRHREKWRLALDMLDQLTDWGLPARPLVADAGNGDATEFRLALTDRDLPYVLAASPTATAHR</sequence>
<proteinExistence type="predicted"/>
<dbReference type="InterPro" id="IPR039365">
    <property type="entry name" value="IS701-like"/>
</dbReference>
<dbReference type="PANTHER" id="PTHR33627:SF1">
    <property type="entry name" value="TRANSPOSASE"/>
    <property type="match status" value="1"/>
</dbReference>
<evidence type="ECO:0000313" key="2">
    <source>
        <dbReference type="EMBL" id="MCO1657138.1"/>
    </source>
</evidence>
<dbReference type="Pfam" id="PF13546">
    <property type="entry name" value="DDE_5"/>
    <property type="match status" value="1"/>
</dbReference>
<dbReference type="PANTHER" id="PTHR33627">
    <property type="entry name" value="TRANSPOSASE"/>
    <property type="match status" value="1"/>
</dbReference>
<evidence type="ECO:0000259" key="1">
    <source>
        <dbReference type="Pfam" id="PF13546"/>
    </source>
</evidence>
<dbReference type="InterPro" id="IPR038721">
    <property type="entry name" value="IS701-like_DDE_dom"/>
</dbReference>
<evidence type="ECO:0000313" key="3">
    <source>
        <dbReference type="Proteomes" id="UP001165283"/>
    </source>
</evidence>
<dbReference type="Proteomes" id="UP001165283">
    <property type="component" value="Unassembled WGS sequence"/>
</dbReference>
<gene>
    <name evidence="2" type="ORF">KDL28_18940</name>
</gene>
<comment type="caution">
    <text evidence="2">The sequence shown here is derived from an EMBL/GenBank/DDBJ whole genome shotgun (WGS) entry which is preliminary data.</text>
</comment>
<accession>A0ABT1A2G9</accession>
<name>A0ABT1A2G9_9PSEU</name>
<dbReference type="EMBL" id="JAGSOV010000040">
    <property type="protein sequence ID" value="MCO1657138.1"/>
    <property type="molecule type" value="Genomic_DNA"/>
</dbReference>
<reference evidence="2" key="1">
    <citation type="submission" date="2021-04" db="EMBL/GenBank/DDBJ databases">
        <title>Pseudonocardia sp. nov., isolated from sandy soil of mangrove forest.</title>
        <authorList>
            <person name="Zan Z."/>
            <person name="Huang R."/>
            <person name="Liu W."/>
        </authorList>
    </citation>
    <scope>NUCLEOTIDE SEQUENCE</scope>
    <source>
        <strain evidence="2">S2-4</strain>
    </source>
</reference>